<dbReference type="PROSITE" id="PS50229">
    <property type="entry name" value="WH1"/>
    <property type="match status" value="1"/>
</dbReference>
<dbReference type="SUPFAM" id="SSF50729">
    <property type="entry name" value="PH domain-like"/>
    <property type="match status" value="1"/>
</dbReference>
<dbReference type="STRING" id="121224.E0W1H3"/>
<evidence type="ECO:0000259" key="10">
    <source>
        <dbReference type="PROSITE" id="PS50229"/>
    </source>
</evidence>
<dbReference type="InterPro" id="IPR033927">
    <property type="entry name" value="WASPfam_EVH1"/>
</dbReference>
<dbReference type="InParanoid" id="E0W1H3"/>
<dbReference type="OrthoDB" id="8963340at2759"/>
<reference evidence="12" key="2">
    <citation type="submission" date="2007-04" db="EMBL/GenBank/DDBJ databases">
        <title>The genome of the human body louse.</title>
        <authorList>
            <consortium name="The Human Body Louse Genome Consortium"/>
            <person name="Kirkness E."/>
            <person name="Walenz B."/>
            <person name="Hass B."/>
            <person name="Bruggner R."/>
            <person name="Strausberg R."/>
        </authorList>
    </citation>
    <scope>NUCLEOTIDE SEQUENCE</scope>
    <source>
        <strain evidence="12">USDA</strain>
    </source>
</reference>
<dbReference type="Pfam" id="PF00786">
    <property type="entry name" value="PBD"/>
    <property type="match status" value="1"/>
</dbReference>
<dbReference type="HOGENOM" id="CLU_015385_3_1_1"/>
<feature type="region of interest" description="Disordered" evidence="8">
    <location>
        <begin position="447"/>
        <end position="474"/>
    </location>
</feature>
<reference evidence="13" key="3">
    <citation type="submission" date="2020-05" db="UniProtKB">
        <authorList>
            <consortium name="EnsemblMetazoa"/>
        </authorList>
    </citation>
    <scope>IDENTIFICATION</scope>
    <source>
        <strain evidence="13">USDA</strain>
    </source>
</reference>
<dbReference type="GO" id="GO:0005634">
    <property type="term" value="C:nucleus"/>
    <property type="evidence" value="ECO:0007669"/>
    <property type="project" value="UniProtKB-SubCell"/>
</dbReference>
<evidence type="ECO:0000256" key="5">
    <source>
        <dbReference type="ARBA" id="ARBA00022737"/>
    </source>
</evidence>
<dbReference type="InterPro" id="IPR036936">
    <property type="entry name" value="CRIB_dom_sf"/>
</dbReference>
<comment type="subcellular location">
    <subcellularLocation>
        <location evidence="2">Cytoplasm</location>
        <location evidence="2">Cytoskeleton</location>
    </subcellularLocation>
    <subcellularLocation>
        <location evidence="1">Nucleus</location>
    </subcellularLocation>
</comment>
<keyword evidence="6" id="KW-0206">Cytoskeleton</keyword>
<accession>E0W1H3</accession>
<feature type="region of interest" description="Disordered" evidence="8">
    <location>
        <begin position="176"/>
        <end position="199"/>
    </location>
</feature>
<dbReference type="InterPro" id="IPR011993">
    <property type="entry name" value="PH-like_dom_sf"/>
</dbReference>
<evidence type="ECO:0000256" key="6">
    <source>
        <dbReference type="ARBA" id="ARBA00023212"/>
    </source>
</evidence>
<dbReference type="SUPFAM" id="SSF47912">
    <property type="entry name" value="Wiscott-Aldrich syndrome protein, WASP, C-terminal domain"/>
    <property type="match status" value="2"/>
</dbReference>
<dbReference type="GO" id="GO:0003779">
    <property type="term" value="F:actin binding"/>
    <property type="evidence" value="ECO:0007669"/>
    <property type="project" value="InterPro"/>
</dbReference>
<dbReference type="EMBL" id="AAZO01007021">
    <property type="status" value="NOT_ANNOTATED_CDS"/>
    <property type="molecule type" value="Genomic_DNA"/>
</dbReference>
<feature type="domain" description="WH2" evidence="11">
    <location>
        <begin position="404"/>
        <end position="421"/>
    </location>
</feature>
<evidence type="ECO:0000313" key="14">
    <source>
        <dbReference type="Proteomes" id="UP000009046"/>
    </source>
</evidence>
<dbReference type="SMART" id="SM00461">
    <property type="entry name" value="WH1"/>
    <property type="match status" value="1"/>
</dbReference>
<feature type="compositionally biased region" description="Pro residues" evidence="8">
    <location>
        <begin position="342"/>
        <end position="367"/>
    </location>
</feature>
<name>E0W1H3_PEDHC</name>
<dbReference type="InterPro" id="IPR000697">
    <property type="entry name" value="WH1/EVH1_dom"/>
</dbReference>
<dbReference type="CDD" id="cd01205">
    <property type="entry name" value="EVH1_WASP-like"/>
    <property type="match status" value="1"/>
</dbReference>
<dbReference type="FunFam" id="2.30.29.30:FF:000130">
    <property type="entry name" value="neural Wiskott-Aldrich syndrome protein"/>
    <property type="match status" value="1"/>
</dbReference>
<dbReference type="InterPro" id="IPR011026">
    <property type="entry name" value="WAS_C"/>
</dbReference>
<dbReference type="Proteomes" id="UP000009046">
    <property type="component" value="Unassembled WGS sequence"/>
</dbReference>
<dbReference type="EnsemblMetazoa" id="PHUM577310-RA">
    <property type="protein sequence ID" value="PHUM577310-PA"/>
    <property type="gene ID" value="PHUM577310"/>
</dbReference>
<dbReference type="FunCoup" id="E0W1H3">
    <property type="interactions" value="625"/>
</dbReference>
<dbReference type="Pfam" id="PF02205">
    <property type="entry name" value="WH2"/>
    <property type="match status" value="2"/>
</dbReference>
<dbReference type="SMART" id="SM00246">
    <property type="entry name" value="WH2"/>
    <property type="match status" value="2"/>
</dbReference>
<dbReference type="PANTHER" id="PTHR11202:SF36">
    <property type="entry name" value="ACTIN NUCLEATION-PROMOTING FACTOR WASL"/>
    <property type="match status" value="1"/>
</dbReference>
<dbReference type="PROSITE" id="PS50108">
    <property type="entry name" value="CRIB"/>
    <property type="match status" value="1"/>
</dbReference>
<evidence type="ECO:0000256" key="7">
    <source>
        <dbReference type="ARBA" id="ARBA00023242"/>
    </source>
</evidence>
<dbReference type="InterPro" id="IPR003124">
    <property type="entry name" value="WH2_dom"/>
</dbReference>
<feature type="region of interest" description="Disordered" evidence="8">
    <location>
        <begin position="259"/>
        <end position="381"/>
    </location>
</feature>
<dbReference type="PROSITE" id="PS51082">
    <property type="entry name" value="WH2"/>
    <property type="match status" value="2"/>
</dbReference>
<keyword evidence="14" id="KW-1185">Reference proteome</keyword>
<dbReference type="RefSeq" id="XP_002432217.1">
    <property type="nucleotide sequence ID" value="XM_002432172.1"/>
</dbReference>
<evidence type="ECO:0000256" key="3">
    <source>
        <dbReference type="ARBA" id="ARBA00022490"/>
    </source>
</evidence>
<feature type="domain" description="WH2" evidence="11">
    <location>
        <begin position="375"/>
        <end position="392"/>
    </location>
</feature>
<dbReference type="AlphaFoldDB" id="E0W1H3"/>
<sequence>MPGRPSNESRLLLKEENILLFSLLGVKCQSLASSVVQLFLTESPNHSQWKRKDAGIMCLVKDHTKRSYFFRLYCLSRKALVWENELYNSLEYTAPRAWLHTFEAESCMAAFNFADEEEANHFQNEVLRTLASKNQKQIERRARNSRQMDGYQGPITNVQHTSYVHNGPDIMQHKKKIAGNGTKGRDRRRRLRKEDIGQPQDFRHVSHVGWDANRGFEGHGEALENPQLKEILCKAGVSENQLRDRSTREFIYGFLERVGGLPPVKNESTKLAKAPPVPSRAPPPAYPLSKPLPSPPTNNINTRRQIPPPVNNQRVAPPPPPPPPMSSLPKLPENDKSRNTVAPPPPPPPPPPPLITSEPATPPPVPRPSNSSTDARAALMDAIKSGATLKHVDVEKKSVNHMDSRGELLDQIRQGVELKSVQHVEKPNGPSAPLDGIAGALARALAERSKAFHHDSDSDSDSEGDGDSDSEWDE</sequence>
<dbReference type="InterPro" id="IPR000095">
    <property type="entry name" value="CRIB_dom"/>
</dbReference>
<protein>
    <submittedName>
        <fullName evidence="12">Neural Wiskott-Aldrich syndrome protein, putative</fullName>
    </submittedName>
</protein>
<reference evidence="12" key="1">
    <citation type="submission" date="2007-04" db="EMBL/GenBank/DDBJ databases">
        <title>Annotation of Pediculus humanus corporis strain USDA.</title>
        <authorList>
            <person name="Kirkness E."/>
            <person name="Hannick L."/>
            <person name="Hass B."/>
            <person name="Bruggner R."/>
            <person name="Lawson D."/>
            <person name="Bidwell S."/>
            <person name="Joardar V."/>
            <person name="Caler E."/>
            <person name="Walenz B."/>
            <person name="Inman J."/>
            <person name="Schobel S."/>
            <person name="Galinsky K."/>
            <person name="Amedeo P."/>
            <person name="Strausberg R."/>
        </authorList>
    </citation>
    <scope>NUCLEOTIDE SEQUENCE</scope>
    <source>
        <strain evidence="12">USDA</strain>
    </source>
</reference>
<feature type="compositionally biased region" description="Pro residues" evidence="8">
    <location>
        <begin position="275"/>
        <end position="296"/>
    </location>
</feature>
<dbReference type="Gene3D" id="3.90.810.10">
    <property type="entry name" value="CRIB domain"/>
    <property type="match status" value="2"/>
</dbReference>
<dbReference type="eggNOG" id="KOG3671">
    <property type="taxonomic scope" value="Eukaryota"/>
</dbReference>
<evidence type="ECO:0000259" key="9">
    <source>
        <dbReference type="PROSITE" id="PS50108"/>
    </source>
</evidence>
<evidence type="ECO:0000313" key="13">
    <source>
        <dbReference type="EnsemblMetazoa" id="PHUM577310-PA"/>
    </source>
</evidence>
<proteinExistence type="predicted"/>
<feature type="compositionally biased region" description="Acidic residues" evidence="8">
    <location>
        <begin position="458"/>
        <end position="474"/>
    </location>
</feature>
<dbReference type="Pfam" id="PF00568">
    <property type="entry name" value="WH1"/>
    <property type="match status" value="1"/>
</dbReference>
<evidence type="ECO:0000256" key="8">
    <source>
        <dbReference type="SAM" id="MobiDB-lite"/>
    </source>
</evidence>
<dbReference type="VEuPathDB" id="VectorBase:PHUM577310"/>
<dbReference type="PANTHER" id="PTHR11202">
    <property type="entry name" value="SPROUTY-RELATED, EVH1 DOMAIN-CONTAINING PROTEIN FAMILY MEMBER"/>
    <property type="match status" value="1"/>
</dbReference>
<dbReference type="Gene3D" id="2.30.29.30">
    <property type="entry name" value="Pleckstrin-homology domain (PH domain)/Phosphotyrosine-binding domain (PTB)"/>
    <property type="match status" value="1"/>
</dbReference>
<evidence type="ECO:0000313" key="12">
    <source>
        <dbReference type="EMBL" id="EEB19479.1"/>
    </source>
</evidence>
<gene>
    <name evidence="13" type="primary">8239554</name>
    <name evidence="12" type="ORF">Phum_PHUM577310</name>
</gene>
<dbReference type="EMBL" id="DS235870">
    <property type="protein sequence ID" value="EEB19479.1"/>
    <property type="molecule type" value="Genomic_DNA"/>
</dbReference>
<feature type="compositionally biased region" description="Pro residues" evidence="8">
    <location>
        <begin position="306"/>
        <end position="326"/>
    </location>
</feature>
<keyword evidence="4" id="KW-0597">Phosphoprotein</keyword>
<keyword evidence="5" id="KW-0677">Repeat</keyword>
<feature type="domain" description="CRIB" evidence="9">
    <location>
        <begin position="196"/>
        <end position="209"/>
    </location>
</feature>
<dbReference type="CDD" id="cd00132">
    <property type="entry name" value="CRIB"/>
    <property type="match status" value="1"/>
</dbReference>
<evidence type="ECO:0000256" key="4">
    <source>
        <dbReference type="ARBA" id="ARBA00022553"/>
    </source>
</evidence>
<feature type="compositionally biased region" description="Basic and acidic residues" evidence="8">
    <location>
        <begin position="447"/>
        <end position="457"/>
    </location>
</feature>
<keyword evidence="3" id="KW-0963">Cytoplasm</keyword>
<dbReference type="SMART" id="SM00285">
    <property type="entry name" value="PBD"/>
    <property type="match status" value="1"/>
</dbReference>
<dbReference type="CTD" id="8239554"/>
<evidence type="ECO:0000256" key="2">
    <source>
        <dbReference type="ARBA" id="ARBA00004245"/>
    </source>
</evidence>
<organism>
    <name type="scientific">Pediculus humanus subsp. corporis</name>
    <name type="common">Body louse</name>
    <dbReference type="NCBI Taxonomy" id="121224"/>
    <lineage>
        <taxon>Eukaryota</taxon>
        <taxon>Metazoa</taxon>
        <taxon>Ecdysozoa</taxon>
        <taxon>Arthropoda</taxon>
        <taxon>Hexapoda</taxon>
        <taxon>Insecta</taxon>
        <taxon>Pterygota</taxon>
        <taxon>Neoptera</taxon>
        <taxon>Paraneoptera</taxon>
        <taxon>Psocodea</taxon>
        <taxon>Troctomorpha</taxon>
        <taxon>Phthiraptera</taxon>
        <taxon>Anoplura</taxon>
        <taxon>Pediculidae</taxon>
        <taxon>Pediculus</taxon>
    </lineage>
</organism>
<evidence type="ECO:0000259" key="11">
    <source>
        <dbReference type="PROSITE" id="PS51082"/>
    </source>
</evidence>
<dbReference type="GeneID" id="8239554"/>
<evidence type="ECO:0000256" key="1">
    <source>
        <dbReference type="ARBA" id="ARBA00004123"/>
    </source>
</evidence>
<dbReference type="GO" id="GO:0005856">
    <property type="term" value="C:cytoskeleton"/>
    <property type="evidence" value="ECO:0007669"/>
    <property type="project" value="UniProtKB-SubCell"/>
</dbReference>
<dbReference type="KEGG" id="phu:Phum_PHUM577310"/>
<feature type="domain" description="WH1" evidence="10">
    <location>
        <begin position="23"/>
        <end position="133"/>
    </location>
</feature>
<dbReference type="OMA" id="EYNQDRK"/>
<dbReference type="GO" id="GO:0007015">
    <property type="term" value="P:actin filament organization"/>
    <property type="evidence" value="ECO:0007669"/>
    <property type="project" value="InterPro"/>
</dbReference>
<keyword evidence="7" id="KW-0539">Nucleus</keyword>